<dbReference type="InterPro" id="IPR009057">
    <property type="entry name" value="Homeodomain-like_sf"/>
</dbReference>
<keyword evidence="1 2" id="KW-0238">DNA-binding</keyword>
<evidence type="ECO:0000256" key="1">
    <source>
        <dbReference type="ARBA" id="ARBA00023125"/>
    </source>
</evidence>
<dbReference type="PRINTS" id="PR00455">
    <property type="entry name" value="HTHTETR"/>
</dbReference>
<dbReference type="InterPro" id="IPR050624">
    <property type="entry name" value="HTH-type_Tx_Regulator"/>
</dbReference>
<sequence length="313" mass="35913">MRNIDDPLDSCQDRGGGIAMVDSKKDKILNTAIELFRSKGYSAASMQDIAEACGMAKASIYKFFATKEELFTAAFVACHQTLLDQAAALDRGAERLSLTPKEKLRRKIEFQLQYTVENHLFMIDFRELPITTNEQFIAAWKRKKNALHTWRRELLIETYGSQIEPYIWDIVAIFRGIHIEYLAYVQQKVIALPMSELAAFIVDRLDALIDDFIRTAPKPIIDESNTHFNYLNPSDSPARQTTIEQLISLMAVKISELSKPDDVREELRKVAVMLQDECLRRTPNPTLIKVFTSYLDVVPELQPHLRQLNYLLS</sequence>
<proteinExistence type="predicted"/>
<comment type="caution">
    <text evidence="4">The sequence shown here is derived from an EMBL/GenBank/DDBJ whole genome shotgun (WGS) entry which is preliminary data.</text>
</comment>
<dbReference type="Gene3D" id="1.10.357.10">
    <property type="entry name" value="Tetracycline Repressor, domain 2"/>
    <property type="match status" value="1"/>
</dbReference>
<dbReference type="Proteomes" id="UP000467637">
    <property type="component" value="Unassembled WGS sequence"/>
</dbReference>
<evidence type="ECO:0000256" key="2">
    <source>
        <dbReference type="PROSITE-ProRule" id="PRU00335"/>
    </source>
</evidence>
<evidence type="ECO:0000313" key="4">
    <source>
        <dbReference type="EMBL" id="MVQ40119.1"/>
    </source>
</evidence>
<dbReference type="InterPro" id="IPR001647">
    <property type="entry name" value="HTH_TetR"/>
</dbReference>
<gene>
    <name evidence="4" type="ORF">GON05_36625</name>
</gene>
<dbReference type="PROSITE" id="PS50977">
    <property type="entry name" value="HTH_TETR_2"/>
    <property type="match status" value="1"/>
</dbReference>
<dbReference type="Pfam" id="PF00440">
    <property type="entry name" value="TetR_N"/>
    <property type="match status" value="1"/>
</dbReference>
<organism evidence="4 5">
    <name type="scientific">Paenibacillus anseongense</name>
    <dbReference type="NCBI Taxonomy" id="2682845"/>
    <lineage>
        <taxon>Bacteria</taxon>
        <taxon>Bacillati</taxon>
        <taxon>Bacillota</taxon>
        <taxon>Bacilli</taxon>
        <taxon>Bacillales</taxon>
        <taxon>Paenibacillaceae</taxon>
        <taxon>Paenibacillus</taxon>
    </lineage>
</organism>
<name>A0ABW9UIY5_9BACL</name>
<dbReference type="EMBL" id="WSEM01000039">
    <property type="protein sequence ID" value="MVQ40119.1"/>
    <property type="molecule type" value="Genomic_DNA"/>
</dbReference>
<dbReference type="PANTHER" id="PTHR43479:SF22">
    <property type="entry name" value="TRANSCRIPTIONAL REGULATOR, TETR FAMILY"/>
    <property type="match status" value="1"/>
</dbReference>
<feature type="DNA-binding region" description="H-T-H motif" evidence="2">
    <location>
        <begin position="45"/>
        <end position="64"/>
    </location>
</feature>
<evidence type="ECO:0000259" key="3">
    <source>
        <dbReference type="PROSITE" id="PS50977"/>
    </source>
</evidence>
<reference evidence="4 5" key="1">
    <citation type="submission" date="2019-12" db="EMBL/GenBank/DDBJ databases">
        <authorList>
            <person name="Huq M.A."/>
        </authorList>
    </citation>
    <scope>NUCLEOTIDE SEQUENCE [LARGE SCALE GENOMIC DNA]</scope>
    <source>
        <strain evidence="4 5">MAH-34</strain>
    </source>
</reference>
<keyword evidence="5" id="KW-1185">Reference proteome</keyword>
<dbReference type="PANTHER" id="PTHR43479">
    <property type="entry name" value="ACREF/ENVCD OPERON REPRESSOR-RELATED"/>
    <property type="match status" value="1"/>
</dbReference>
<evidence type="ECO:0000313" key="5">
    <source>
        <dbReference type="Proteomes" id="UP000467637"/>
    </source>
</evidence>
<accession>A0ABW9UIY5</accession>
<protein>
    <submittedName>
        <fullName evidence="4">TetR family transcriptional regulator</fullName>
    </submittedName>
</protein>
<feature type="domain" description="HTH tetR-type" evidence="3">
    <location>
        <begin position="22"/>
        <end position="82"/>
    </location>
</feature>
<dbReference type="SUPFAM" id="SSF46689">
    <property type="entry name" value="Homeodomain-like"/>
    <property type="match status" value="1"/>
</dbReference>